<name>A0ABU4FE38_9ACTN</name>
<keyword evidence="3" id="KW-0804">Transcription</keyword>
<dbReference type="Gene3D" id="1.10.10.10">
    <property type="entry name" value="Winged helix-like DNA-binding domain superfamily/Winged helix DNA-binding domain"/>
    <property type="match status" value="1"/>
</dbReference>
<evidence type="ECO:0000313" key="6">
    <source>
        <dbReference type="Proteomes" id="UP001187346"/>
    </source>
</evidence>
<dbReference type="SMART" id="SM00347">
    <property type="entry name" value="HTH_MARR"/>
    <property type="match status" value="1"/>
</dbReference>
<dbReference type="PANTHER" id="PTHR33164">
    <property type="entry name" value="TRANSCRIPTIONAL REGULATOR, MARR FAMILY"/>
    <property type="match status" value="1"/>
</dbReference>
<dbReference type="InterPro" id="IPR039422">
    <property type="entry name" value="MarR/SlyA-like"/>
</dbReference>
<dbReference type="EMBL" id="JAWMAJ010000077">
    <property type="protein sequence ID" value="MDV7218860.1"/>
    <property type="molecule type" value="Genomic_DNA"/>
</dbReference>
<reference evidence="5 6" key="1">
    <citation type="submission" date="2023-10" db="EMBL/GenBank/DDBJ databases">
        <title>Characterization of rhizosphere-enriched actinobacteria from wheat plants lab-grown on chernevaya soil.</title>
        <authorList>
            <person name="Tikhonova E.N."/>
            <person name="Konopkin A."/>
            <person name="Kravchenko I.K."/>
        </authorList>
    </citation>
    <scope>NUCLEOTIDE SEQUENCE [LARGE SCALE GENOMIC DNA]</scope>
    <source>
        <strain evidence="5 6">RR29</strain>
    </source>
</reference>
<organism evidence="5 6">
    <name type="scientific">Streptomyces prunicolor</name>
    <dbReference type="NCBI Taxonomy" id="67348"/>
    <lineage>
        <taxon>Bacteria</taxon>
        <taxon>Bacillati</taxon>
        <taxon>Actinomycetota</taxon>
        <taxon>Actinomycetes</taxon>
        <taxon>Kitasatosporales</taxon>
        <taxon>Streptomycetaceae</taxon>
        <taxon>Streptomyces</taxon>
    </lineage>
</organism>
<dbReference type="Pfam" id="PF12802">
    <property type="entry name" value="MarR_2"/>
    <property type="match status" value="1"/>
</dbReference>
<dbReference type="PROSITE" id="PS50995">
    <property type="entry name" value="HTH_MARR_2"/>
    <property type="match status" value="1"/>
</dbReference>
<keyword evidence="2" id="KW-0238">DNA-binding</keyword>
<gene>
    <name evidence="5" type="ORF">R5A26_23195</name>
</gene>
<evidence type="ECO:0000259" key="4">
    <source>
        <dbReference type="PROSITE" id="PS50995"/>
    </source>
</evidence>
<dbReference type="InterPro" id="IPR036388">
    <property type="entry name" value="WH-like_DNA-bd_sf"/>
</dbReference>
<feature type="domain" description="HTH marR-type" evidence="4">
    <location>
        <begin position="14"/>
        <end position="145"/>
    </location>
</feature>
<keyword evidence="1" id="KW-0805">Transcription regulation</keyword>
<evidence type="ECO:0000313" key="5">
    <source>
        <dbReference type="EMBL" id="MDV7218860.1"/>
    </source>
</evidence>
<protein>
    <submittedName>
        <fullName evidence="5">MarR family transcriptional regulator</fullName>
    </submittedName>
</protein>
<dbReference type="RefSeq" id="WP_317773032.1">
    <property type="nucleotide sequence ID" value="NZ_JAWMAJ010000077.1"/>
</dbReference>
<accession>A0ABU4FE38</accession>
<dbReference type="Proteomes" id="UP001187346">
    <property type="component" value="Unassembled WGS sequence"/>
</dbReference>
<evidence type="ECO:0000256" key="1">
    <source>
        <dbReference type="ARBA" id="ARBA00023015"/>
    </source>
</evidence>
<comment type="caution">
    <text evidence="5">The sequence shown here is derived from an EMBL/GenBank/DDBJ whole genome shotgun (WGS) entry which is preliminary data.</text>
</comment>
<keyword evidence="6" id="KW-1185">Reference proteome</keyword>
<dbReference type="InterPro" id="IPR036390">
    <property type="entry name" value="WH_DNA-bd_sf"/>
</dbReference>
<dbReference type="SUPFAM" id="SSF46785">
    <property type="entry name" value="Winged helix' DNA-binding domain"/>
    <property type="match status" value="1"/>
</dbReference>
<proteinExistence type="predicted"/>
<dbReference type="PANTHER" id="PTHR33164:SF64">
    <property type="entry name" value="TRANSCRIPTIONAL REGULATOR SLYA"/>
    <property type="match status" value="1"/>
</dbReference>
<evidence type="ECO:0000256" key="2">
    <source>
        <dbReference type="ARBA" id="ARBA00023125"/>
    </source>
</evidence>
<sequence length="148" mass="16362">MATPQTPEPVIGLAGDLAWLLAAVERKVSARLTTVLQSAGSSIEQWRVLSVLADNQGHTMTELAECALLPAPTLTKVVDRMAAANLVHRRVDEEDRRRVLALLTPRGRTVHESLKAAMEQEESGLFTLLGQDTEELRFLLTRANRRLI</sequence>
<evidence type="ECO:0000256" key="3">
    <source>
        <dbReference type="ARBA" id="ARBA00023163"/>
    </source>
</evidence>
<dbReference type="InterPro" id="IPR000835">
    <property type="entry name" value="HTH_MarR-typ"/>
</dbReference>